<dbReference type="AlphaFoldDB" id="A0A1Y6BJU8"/>
<evidence type="ECO:0000259" key="1">
    <source>
        <dbReference type="Pfam" id="PF12697"/>
    </source>
</evidence>
<dbReference type="PANTHER" id="PTHR43798">
    <property type="entry name" value="MONOACYLGLYCEROL LIPASE"/>
    <property type="match status" value="1"/>
</dbReference>
<dbReference type="SUPFAM" id="SSF53474">
    <property type="entry name" value="alpha/beta-Hydrolases"/>
    <property type="match status" value="1"/>
</dbReference>
<protein>
    <submittedName>
        <fullName evidence="2">Pimeloyl-ACP methyl ester carboxylesterase</fullName>
    </submittedName>
</protein>
<dbReference type="GO" id="GO:0016020">
    <property type="term" value="C:membrane"/>
    <property type="evidence" value="ECO:0007669"/>
    <property type="project" value="TreeGrafter"/>
</dbReference>
<proteinExistence type="predicted"/>
<reference evidence="2 3" key="1">
    <citation type="submission" date="2017-04" db="EMBL/GenBank/DDBJ databases">
        <authorList>
            <person name="Afonso C.L."/>
            <person name="Miller P.J."/>
            <person name="Scott M.A."/>
            <person name="Spackman E."/>
            <person name="Goraichik I."/>
            <person name="Dimitrov K.M."/>
            <person name="Suarez D.L."/>
            <person name="Swayne D.E."/>
        </authorList>
    </citation>
    <scope>NUCLEOTIDE SEQUENCE [LARGE SCALE GENOMIC DNA]</scope>
    <source>
        <strain evidence="2 3">USBA 355</strain>
    </source>
</reference>
<organism evidence="2 3">
    <name type="scientific">Tistlia consotensis USBA 355</name>
    <dbReference type="NCBI Taxonomy" id="560819"/>
    <lineage>
        <taxon>Bacteria</taxon>
        <taxon>Pseudomonadati</taxon>
        <taxon>Pseudomonadota</taxon>
        <taxon>Alphaproteobacteria</taxon>
        <taxon>Rhodospirillales</taxon>
        <taxon>Rhodovibrionaceae</taxon>
        <taxon>Tistlia</taxon>
    </lineage>
</organism>
<dbReference type="EMBL" id="FWZX01000005">
    <property type="protein sequence ID" value="SMF11577.1"/>
    <property type="molecule type" value="Genomic_DNA"/>
</dbReference>
<keyword evidence="3" id="KW-1185">Reference proteome</keyword>
<dbReference type="InterPro" id="IPR050266">
    <property type="entry name" value="AB_hydrolase_sf"/>
</dbReference>
<evidence type="ECO:0000313" key="2">
    <source>
        <dbReference type="EMBL" id="SMF11577.1"/>
    </source>
</evidence>
<sequence length="275" mass="29683">MALRETDETAATTGAREDLQVVADGHHLAVRRLLPVGATRRGPWLVFLHEGLGSIAQWREVPALLARRLALPALVYDRWGFGGSDPLVLPRPDDFLEREAEIALPAVLAGSGVERPILIGHSDGATIALLYAAAFPERPLALVSEAAHVFLEPVSRAGIRKAEAAWAAGGLRQGLERHHGAKAESVFRGWAETWQRPAFDGWTMLDRLPSIRCPVLALQGADDQYGTPAQLEAIAAGCAGPCETRLLPDCAHSPHHEAREATLKAIEAFLRPLVV</sequence>
<dbReference type="InterPro" id="IPR029058">
    <property type="entry name" value="AB_hydrolase_fold"/>
</dbReference>
<name>A0A1Y6BJU8_9PROT</name>
<dbReference type="Pfam" id="PF12697">
    <property type="entry name" value="Abhydrolase_6"/>
    <property type="match status" value="1"/>
</dbReference>
<dbReference type="InterPro" id="IPR000073">
    <property type="entry name" value="AB_hydrolase_1"/>
</dbReference>
<dbReference type="Gene3D" id="3.40.50.1820">
    <property type="entry name" value="alpha/beta hydrolase"/>
    <property type="match status" value="1"/>
</dbReference>
<dbReference type="STRING" id="560819.SAMN05428998_10519"/>
<gene>
    <name evidence="2" type="ORF">SAMN05428998_10519</name>
</gene>
<dbReference type="PANTHER" id="PTHR43798:SF33">
    <property type="entry name" value="HYDROLASE, PUTATIVE (AFU_ORTHOLOGUE AFUA_2G14860)-RELATED"/>
    <property type="match status" value="1"/>
</dbReference>
<evidence type="ECO:0000313" key="3">
    <source>
        <dbReference type="Proteomes" id="UP000192917"/>
    </source>
</evidence>
<accession>A0A1Y6BJU8</accession>
<dbReference type="Proteomes" id="UP000192917">
    <property type="component" value="Unassembled WGS sequence"/>
</dbReference>
<feature type="domain" description="AB hydrolase-1" evidence="1">
    <location>
        <begin position="45"/>
        <end position="263"/>
    </location>
</feature>